<name>A0ACC2L9X9_PERAE</name>
<proteinExistence type="predicted"/>
<accession>A0ACC2L9X9</accession>
<dbReference type="EMBL" id="CM056815">
    <property type="protein sequence ID" value="KAJ8629958.1"/>
    <property type="molecule type" value="Genomic_DNA"/>
</dbReference>
<gene>
    <name evidence="1" type="ORF">MRB53_023281</name>
</gene>
<evidence type="ECO:0000313" key="2">
    <source>
        <dbReference type="Proteomes" id="UP001234297"/>
    </source>
</evidence>
<protein>
    <submittedName>
        <fullName evidence="1">Uncharacterized protein</fullName>
    </submittedName>
</protein>
<organism evidence="1 2">
    <name type="scientific">Persea americana</name>
    <name type="common">Avocado</name>
    <dbReference type="NCBI Taxonomy" id="3435"/>
    <lineage>
        <taxon>Eukaryota</taxon>
        <taxon>Viridiplantae</taxon>
        <taxon>Streptophyta</taxon>
        <taxon>Embryophyta</taxon>
        <taxon>Tracheophyta</taxon>
        <taxon>Spermatophyta</taxon>
        <taxon>Magnoliopsida</taxon>
        <taxon>Magnoliidae</taxon>
        <taxon>Laurales</taxon>
        <taxon>Lauraceae</taxon>
        <taxon>Persea</taxon>
    </lineage>
</organism>
<dbReference type="Proteomes" id="UP001234297">
    <property type="component" value="Chromosome 7"/>
</dbReference>
<evidence type="ECO:0000313" key="1">
    <source>
        <dbReference type="EMBL" id="KAJ8629958.1"/>
    </source>
</evidence>
<comment type="caution">
    <text evidence="1">The sequence shown here is derived from an EMBL/GenBank/DDBJ whole genome shotgun (WGS) entry which is preliminary data.</text>
</comment>
<sequence length="331" mass="37387">MKISFPVFSPLVEANYVRKQQYLLSAYKLTVEDKAEIRKLAEDNRIDKRIIKSIAASIYGHENIKIAIALAMHGKITVPQTSEENWIVGCLYSRKRFFCCWACRALVLADKGICLIDEFDNMNDRDRASIHEAMEQHSISISKAGIVTSLKARCSVIAAANPIGGRYDSLQTFSQNVNLTDPFISRFDILCVLKDIAVPVTDEMLALFIVDNHYKSQPTGAKLDESISNSQDEVSASAHPEIIPQDLLKYITYSKLNVFPKLLEAHQEKLMNVYDELRDLSSPYNGNSIVTRHLESMIRMSEAHARMHLGNHVSEEDVDVAIRVLYMGMFV</sequence>
<reference evidence="1 2" key="1">
    <citation type="journal article" date="2022" name="Hortic Res">
        <title>A haplotype resolved chromosomal level avocado genome allows analysis of novel avocado genes.</title>
        <authorList>
            <person name="Nath O."/>
            <person name="Fletcher S.J."/>
            <person name="Hayward A."/>
            <person name="Shaw L.M."/>
            <person name="Masouleh A.K."/>
            <person name="Furtado A."/>
            <person name="Henry R.J."/>
            <person name="Mitter N."/>
        </authorList>
    </citation>
    <scope>NUCLEOTIDE SEQUENCE [LARGE SCALE GENOMIC DNA]</scope>
    <source>
        <strain evidence="2">cv. Hass</strain>
    </source>
</reference>
<keyword evidence="2" id="KW-1185">Reference proteome</keyword>